<protein>
    <recommendedName>
        <fullName evidence="3">Activator of Hsp90 ATPase homolog 1-like protein</fullName>
    </recommendedName>
</protein>
<dbReference type="PATRIC" id="fig|1050174.4.peg.2078"/>
<reference evidence="1 2" key="1">
    <citation type="submission" date="2015-05" db="EMBL/GenBank/DDBJ databases">
        <title>Complete genome sequence of Corynebacterium epidermidicanis DSM 45586, isolated from the skin of a dog suffering from pruritus.</title>
        <authorList>
            <person name="Ruckert C."/>
            <person name="Albersmeier A."/>
            <person name="Winkler A."/>
            <person name="Tauch A."/>
        </authorList>
    </citation>
    <scope>NUCLEOTIDE SEQUENCE [LARGE SCALE GENOMIC DNA]</scope>
    <source>
        <strain evidence="1 2">DSM 45586</strain>
    </source>
</reference>
<dbReference type="Proteomes" id="UP000035368">
    <property type="component" value="Chromosome"/>
</dbReference>
<dbReference type="RefSeq" id="WP_052843519.1">
    <property type="nucleotide sequence ID" value="NZ_CP011541.1"/>
</dbReference>
<sequence>MSPNPTATLIDGRTWRYARTFELTAGELWPYVAHSDKTALWFGPFEGDPQTGEVAVTMVAEEPGPPMVVKIVECVPEQRILLDTGMWELELQVADGEVALLHAVDNAEEAASIGPGWEFYLDRLAAAVRGDDVASIDFEKDYFPAMSQYFSSAYR</sequence>
<organism evidence="1 2">
    <name type="scientific">Corynebacterium epidermidicanis</name>
    <dbReference type="NCBI Taxonomy" id="1050174"/>
    <lineage>
        <taxon>Bacteria</taxon>
        <taxon>Bacillati</taxon>
        <taxon>Actinomycetota</taxon>
        <taxon>Actinomycetes</taxon>
        <taxon>Mycobacteriales</taxon>
        <taxon>Corynebacteriaceae</taxon>
        <taxon>Corynebacterium</taxon>
    </lineage>
</organism>
<evidence type="ECO:0008006" key="3">
    <source>
        <dbReference type="Google" id="ProtNLM"/>
    </source>
</evidence>
<evidence type="ECO:0000313" key="1">
    <source>
        <dbReference type="EMBL" id="AKK03895.1"/>
    </source>
</evidence>
<dbReference type="KEGG" id="cei:CEPID_10320"/>
<dbReference type="SUPFAM" id="SSF55961">
    <property type="entry name" value="Bet v1-like"/>
    <property type="match status" value="1"/>
</dbReference>
<name>A0A0G3GTL8_9CORY</name>
<accession>A0A0G3GTL8</accession>
<dbReference type="OrthoDB" id="8117292at2"/>
<dbReference type="InterPro" id="IPR023393">
    <property type="entry name" value="START-like_dom_sf"/>
</dbReference>
<gene>
    <name evidence="1" type="ORF">CEPID_10320</name>
</gene>
<dbReference type="STRING" id="1050174.CEPID_10320"/>
<dbReference type="EMBL" id="CP011541">
    <property type="protein sequence ID" value="AKK03895.1"/>
    <property type="molecule type" value="Genomic_DNA"/>
</dbReference>
<evidence type="ECO:0000313" key="2">
    <source>
        <dbReference type="Proteomes" id="UP000035368"/>
    </source>
</evidence>
<dbReference type="AlphaFoldDB" id="A0A0G3GTL8"/>
<keyword evidence="2" id="KW-1185">Reference proteome</keyword>
<dbReference type="Gene3D" id="3.30.530.20">
    <property type="match status" value="1"/>
</dbReference>
<proteinExistence type="predicted"/>